<feature type="coiled-coil region" evidence="1">
    <location>
        <begin position="509"/>
        <end position="610"/>
    </location>
</feature>
<dbReference type="Proteomes" id="UP001295740">
    <property type="component" value="Unassembled WGS sequence"/>
</dbReference>
<feature type="compositionally biased region" description="Basic and acidic residues" evidence="2">
    <location>
        <begin position="65"/>
        <end position="74"/>
    </location>
</feature>
<comment type="caution">
    <text evidence="3">The sequence shown here is derived from an EMBL/GenBank/DDBJ whole genome shotgun (WGS) entry which is preliminary data.</text>
</comment>
<gene>
    <name evidence="3" type="ORF">KHLLAP_LOCUS9535</name>
</gene>
<feature type="compositionally biased region" description="Polar residues" evidence="2">
    <location>
        <begin position="26"/>
        <end position="37"/>
    </location>
</feature>
<name>A0AAI8VQ75_9PEZI</name>
<feature type="coiled-coil region" evidence="1">
    <location>
        <begin position="640"/>
        <end position="699"/>
    </location>
</feature>
<accession>A0AAI8VQ75</accession>
<feature type="region of interest" description="Disordered" evidence="2">
    <location>
        <begin position="227"/>
        <end position="246"/>
    </location>
</feature>
<evidence type="ECO:0000313" key="4">
    <source>
        <dbReference type="Proteomes" id="UP001295740"/>
    </source>
</evidence>
<feature type="compositionally biased region" description="Basic and acidic residues" evidence="2">
    <location>
        <begin position="1"/>
        <end position="11"/>
    </location>
</feature>
<keyword evidence="4" id="KW-1185">Reference proteome</keyword>
<organism evidence="3 4">
    <name type="scientific">Anthostomella pinea</name>
    <dbReference type="NCBI Taxonomy" id="933095"/>
    <lineage>
        <taxon>Eukaryota</taxon>
        <taxon>Fungi</taxon>
        <taxon>Dikarya</taxon>
        <taxon>Ascomycota</taxon>
        <taxon>Pezizomycotina</taxon>
        <taxon>Sordariomycetes</taxon>
        <taxon>Xylariomycetidae</taxon>
        <taxon>Xylariales</taxon>
        <taxon>Xylariaceae</taxon>
        <taxon>Anthostomella</taxon>
    </lineage>
</organism>
<reference evidence="3" key="1">
    <citation type="submission" date="2023-10" db="EMBL/GenBank/DDBJ databases">
        <authorList>
            <person name="Hackl T."/>
        </authorList>
    </citation>
    <scope>NUCLEOTIDE SEQUENCE</scope>
</reference>
<feature type="region of interest" description="Disordered" evidence="2">
    <location>
        <begin position="1"/>
        <end position="137"/>
    </location>
</feature>
<evidence type="ECO:0000256" key="2">
    <source>
        <dbReference type="SAM" id="MobiDB-lite"/>
    </source>
</evidence>
<feature type="region of interest" description="Disordered" evidence="2">
    <location>
        <begin position="710"/>
        <end position="749"/>
    </location>
</feature>
<sequence>MREELDQDLPRALRRTQRASRGGAASSIQSPSTAPKQRSSSIASTSRTPSKPKSKKRVRFSDPGPEIKGHHHNDTSASTGLTPMVRRSSLGHEPSSKRRRHSTPLRRANAHHDDDGEDELAGNGSSTTSARDRDSSTEVRFLSLAQVLDDRVKRRIRRNGLSEEMNTITETKRRRAREQEAELQRLRDELADKDDEIERLHNTTLIQDRDRIVELEQQIEALRSALRDRAAASAADDDAMEEAGNGQKRNSYDWTLAARDPFSDSYLDDDEGFGDTTMADLVCSTPSKGARNSASGSFPTPPCTSPAIPATPCSLRREATPMTPKSHVGVQASFPDPEEEALEAELGSLRLELGKLTAALESHAALKARLADKLSSASSTRPAVAESSSPSSDIEAHLDTVLQTLSDRTAALLSLNASLSALGFAGTDASEIVSSLAGAFRSARLELEYLTPGEVTLPLSSRGAEVLDLVLTRLRDLAHRAREDEATVDEYHALEQSLRQQLGARVDAMDGLNARVAEAQKQLSERDARIEEMEVGLDRLKGAAEGYRRDIGELEALVQRVEAEGQTTASHLTSDLQNAQAQLGDRDNAVADLEAKLASILQQTTDLQTQLAVLQGGKEAEFKALNKSHGTALALRDARVAELRREIDGVNEGLREAHESIRRLMVENKAVERRAEGEKVRAKEAVDEMRAELERVVRMGAAFLEASRKGEGAGEGGVGAGPAAVVVRRSSRRVSGDKTPGSVAAKSRKRRRYDSGLGFLDEDKDEGEVELV</sequence>
<dbReference type="AlphaFoldDB" id="A0AAI8VQ75"/>
<dbReference type="PANTHER" id="PTHR43941">
    <property type="entry name" value="STRUCTURAL MAINTENANCE OF CHROMOSOMES PROTEIN 2"/>
    <property type="match status" value="1"/>
</dbReference>
<keyword evidence="1" id="KW-0175">Coiled coil</keyword>
<evidence type="ECO:0000313" key="3">
    <source>
        <dbReference type="EMBL" id="CAJ2509067.1"/>
    </source>
</evidence>
<dbReference type="EMBL" id="CAUWAG010000012">
    <property type="protein sequence ID" value="CAJ2509067.1"/>
    <property type="molecule type" value="Genomic_DNA"/>
</dbReference>
<feature type="compositionally biased region" description="Low complexity" evidence="2">
    <location>
        <begin position="38"/>
        <end position="49"/>
    </location>
</feature>
<evidence type="ECO:0000256" key="1">
    <source>
        <dbReference type="SAM" id="Coils"/>
    </source>
</evidence>
<protein>
    <submittedName>
        <fullName evidence="3">Uu.00g140930.m01.CDS01</fullName>
    </submittedName>
</protein>
<dbReference type="PANTHER" id="PTHR43941:SF1">
    <property type="entry name" value="STRUCTURAL MAINTENANCE OF CHROMOSOMES PROTEIN 2"/>
    <property type="match status" value="1"/>
</dbReference>
<proteinExistence type="predicted"/>